<evidence type="ECO:0000259" key="4">
    <source>
        <dbReference type="SMART" id="SM00062"/>
    </source>
</evidence>
<keyword evidence="2 3" id="KW-0732">Signal</keyword>
<evidence type="ECO:0000313" key="5">
    <source>
        <dbReference type="EMBL" id="MBE0349059.1"/>
    </source>
</evidence>
<dbReference type="SUPFAM" id="SSF53850">
    <property type="entry name" value="Periplasmic binding protein-like II"/>
    <property type="match status" value="1"/>
</dbReference>
<feature type="signal peptide" evidence="3">
    <location>
        <begin position="1"/>
        <end position="20"/>
    </location>
</feature>
<gene>
    <name evidence="5" type="ORF">PPEP_b0958</name>
</gene>
<dbReference type="PANTHER" id="PTHR35936">
    <property type="entry name" value="MEMBRANE-BOUND LYTIC MUREIN TRANSGLYCOSYLASE F"/>
    <property type="match status" value="1"/>
</dbReference>
<dbReference type="Proteomes" id="UP000660708">
    <property type="component" value="Unassembled WGS sequence"/>
</dbReference>
<dbReference type="AlphaFoldDB" id="A0A8I0MZQ1"/>
<comment type="caution">
    <text evidence="5">The sequence shown here is derived from an EMBL/GenBank/DDBJ whole genome shotgun (WGS) entry which is preliminary data.</text>
</comment>
<name>A0A8I0MZQ1_9GAMM</name>
<dbReference type="EMBL" id="AQHF01000034">
    <property type="protein sequence ID" value="MBE0349059.1"/>
    <property type="molecule type" value="Genomic_DNA"/>
</dbReference>
<sequence>MWRYPLITTIFLLATGLANAQSYSVLVYHGANPPYYFEEKGKPTGIFVDIFQELSNLTSHQFSFIPLSVARGQRYFDGGNVDIEPGVNPVWRKAAKVPGIYSINYAFSTEVLLGRKANCKGKQQPEHFYGALVGKVRGYHYDTFEEHLGKDKISIYENISEKELLAQLEHNRLDYIMIGAETADYYISQQPKYRDFSPCFRISRLPVHMRFQPHLTQLNLEINTALSRMINDGKIKAIYAKYKITH</sequence>
<accession>A0A8I0MZQ1</accession>
<reference evidence="5 6" key="1">
    <citation type="submission" date="2015-06" db="EMBL/GenBank/DDBJ databases">
        <title>Genome sequence of Pseudoalteromonas peptidolytica.</title>
        <authorList>
            <person name="Xie B.-B."/>
            <person name="Rong J.-C."/>
            <person name="Qin Q.-L."/>
            <person name="Zhang Y.-Z."/>
        </authorList>
    </citation>
    <scope>NUCLEOTIDE SEQUENCE [LARGE SCALE GENOMIC DNA]</scope>
    <source>
        <strain evidence="5 6">F12-50-A1</strain>
    </source>
</reference>
<dbReference type="Gene3D" id="3.40.190.10">
    <property type="entry name" value="Periplasmic binding protein-like II"/>
    <property type="match status" value="2"/>
</dbReference>
<dbReference type="Pfam" id="PF00497">
    <property type="entry name" value="SBP_bac_3"/>
    <property type="match status" value="1"/>
</dbReference>
<comment type="similarity">
    <text evidence="1">Belongs to the bacterial solute-binding protein 3 family.</text>
</comment>
<evidence type="ECO:0000256" key="2">
    <source>
        <dbReference type="ARBA" id="ARBA00022729"/>
    </source>
</evidence>
<evidence type="ECO:0000256" key="3">
    <source>
        <dbReference type="SAM" id="SignalP"/>
    </source>
</evidence>
<dbReference type="PANTHER" id="PTHR35936:SF35">
    <property type="entry name" value="L-CYSTINE-BINDING PROTEIN TCYJ"/>
    <property type="match status" value="1"/>
</dbReference>
<dbReference type="SMART" id="SM00062">
    <property type="entry name" value="PBPb"/>
    <property type="match status" value="1"/>
</dbReference>
<dbReference type="InterPro" id="IPR001638">
    <property type="entry name" value="Solute-binding_3/MltF_N"/>
</dbReference>
<dbReference type="RefSeq" id="WP_147390585.1">
    <property type="nucleotide sequence ID" value="NZ_AQHF01000034.1"/>
</dbReference>
<keyword evidence="6" id="KW-1185">Reference proteome</keyword>
<feature type="chain" id="PRO_5034885691" description="Solute-binding protein family 3/N-terminal domain-containing protein" evidence="3">
    <location>
        <begin position="21"/>
        <end position="246"/>
    </location>
</feature>
<evidence type="ECO:0000313" key="6">
    <source>
        <dbReference type="Proteomes" id="UP000660708"/>
    </source>
</evidence>
<proteinExistence type="inferred from homology"/>
<feature type="domain" description="Solute-binding protein family 3/N-terminal" evidence="4">
    <location>
        <begin position="24"/>
        <end position="246"/>
    </location>
</feature>
<protein>
    <recommendedName>
        <fullName evidence="4">Solute-binding protein family 3/N-terminal domain-containing protein</fullName>
    </recommendedName>
</protein>
<organism evidence="5 6">
    <name type="scientific">Pseudoalteromonas peptidolytica F12-50-A1</name>
    <dbReference type="NCBI Taxonomy" id="1315280"/>
    <lineage>
        <taxon>Bacteria</taxon>
        <taxon>Pseudomonadati</taxon>
        <taxon>Pseudomonadota</taxon>
        <taxon>Gammaproteobacteria</taxon>
        <taxon>Alteromonadales</taxon>
        <taxon>Pseudoalteromonadaceae</taxon>
        <taxon>Pseudoalteromonas</taxon>
    </lineage>
</organism>
<evidence type="ECO:0000256" key="1">
    <source>
        <dbReference type="ARBA" id="ARBA00010333"/>
    </source>
</evidence>